<evidence type="ECO:0000313" key="7">
    <source>
        <dbReference type="RefSeq" id="XP_015585008.1"/>
    </source>
</evidence>
<dbReference type="GO" id="GO:0034066">
    <property type="term" value="C:Ric1-Rgp1 guanyl-nucleotide exchange factor complex"/>
    <property type="evidence" value="ECO:0007669"/>
    <property type="project" value="InterPro"/>
</dbReference>
<evidence type="ECO:0000259" key="5">
    <source>
        <dbReference type="Pfam" id="PF07064"/>
    </source>
</evidence>
<keyword evidence="6" id="KW-1185">Reference proteome</keyword>
<feature type="compositionally biased region" description="Polar residues" evidence="4">
    <location>
        <begin position="993"/>
        <end position="1020"/>
    </location>
</feature>
<evidence type="ECO:0000256" key="1">
    <source>
        <dbReference type="ARBA" id="ARBA00004370"/>
    </source>
</evidence>
<dbReference type="RefSeq" id="XP_015585008.1">
    <property type="nucleotide sequence ID" value="XM_015729522.2"/>
</dbReference>
<dbReference type="KEGG" id="ccin:107262884"/>
<dbReference type="CTD" id="40456"/>
<dbReference type="SUPFAM" id="SSF50978">
    <property type="entry name" value="WD40 repeat-like"/>
    <property type="match status" value="1"/>
</dbReference>
<dbReference type="GO" id="GO:0042147">
    <property type="term" value="P:retrograde transport, endosome to Golgi"/>
    <property type="evidence" value="ECO:0007669"/>
    <property type="project" value="TreeGrafter"/>
</dbReference>
<accession>A0AAJ7BFR0</accession>
<protein>
    <recommendedName>
        <fullName evidence="3">Protein RIC1 homolog</fullName>
    </recommendedName>
</protein>
<dbReference type="PANTHER" id="PTHR22746:SF10">
    <property type="entry name" value="GUANINE NUCLEOTIDE EXCHANGE FACTOR SUBUNIT RIC1"/>
    <property type="match status" value="1"/>
</dbReference>
<keyword evidence="2" id="KW-0472">Membrane</keyword>
<evidence type="ECO:0000256" key="2">
    <source>
        <dbReference type="ARBA" id="ARBA00023136"/>
    </source>
</evidence>
<dbReference type="Pfam" id="PF07064">
    <property type="entry name" value="RIC1"/>
    <property type="match status" value="1"/>
</dbReference>
<organism evidence="6 7">
    <name type="scientific">Cephus cinctus</name>
    <name type="common">Wheat stem sawfly</name>
    <dbReference type="NCBI Taxonomy" id="211228"/>
    <lineage>
        <taxon>Eukaryota</taxon>
        <taxon>Metazoa</taxon>
        <taxon>Ecdysozoa</taxon>
        <taxon>Arthropoda</taxon>
        <taxon>Hexapoda</taxon>
        <taxon>Insecta</taxon>
        <taxon>Pterygota</taxon>
        <taxon>Neoptera</taxon>
        <taxon>Endopterygota</taxon>
        <taxon>Hymenoptera</taxon>
        <taxon>Cephoidea</taxon>
        <taxon>Cephidae</taxon>
        <taxon>Cephus</taxon>
    </lineage>
</organism>
<feature type="region of interest" description="Disordered" evidence="4">
    <location>
        <begin position="955"/>
        <end position="980"/>
    </location>
</feature>
<reference evidence="7" key="1">
    <citation type="submission" date="2025-08" db="UniProtKB">
        <authorList>
            <consortium name="RefSeq"/>
        </authorList>
    </citation>
    <scope>IDENTIFICATION</scope>
</reference>
<proteinExistence type="predicted"/>
<dbReference type="InterPro" id="IPR009771">
    <property type="entry name" value="RIC1_C"/>
</dbReference>
<feature type="domain" description="RIC1 C-terminal alpha solenoid region" evidence="5">
    <location>
        <begin position="791"/>
        <end position="955"/>
    </location>
</feature>
<dbReference type="GO" id="GO:0005829">
    <property type="term" value="C:cytosol"/>
    <property type="evidence" value="ECO:0007669"/>
    <property type="project" value="TreeGrafter"/>
</dbReference>
<dbReference type="GeneID" id="107262884"/>
<dbReference type="Proteomes" id="UP000694920">
    <property type="component" value="Unplaced"/>
</dbReference>
<feature type="region of interest" description="Disordered" evidence="4">
    <location>
        <begin position="993"/>
        <end position="1022"/>
    </location>
</feature>
<evidence type="ECO:0000256" key="4">
    <source>
        <dbReference type="SAM" id="MobiDB-lite"/>
    </source>
</evidence>
<dbReference type="GO" id="GO:0006886">
    <property type="term" value="P:intracellular protein transport"/>
    <property type="evidence" value="ECO:0007669"/>
    <property type="project" value="InterPro"/>
</dbReference>
<dbReference type="Pfam" id="PF25440">
    <property type="entry name" value="Beta-prop_RIC1_2nd"/>
    <property type="match status" value="1"/>
</dbReference>
<feature type="compositionally biased region" description="Low complexity" evidence="4">
    <location>
        <begin position="1380"/>
        <end position="1396"/>
    </location>
</feature>
<evidence type="ECO:0000313" key="6">
    <source>
        <dbReference type="Proteomes" id="UP000694920"/>
    </source>
</evidence>
<dbReference type="InterPro" id="IPR040096">
    <property type="entry name" value="Ric1"/>
</dbReference>
<gene>
    <name evidence="7" type="primary">LOC107262884</name>
</gene>
<name>A0AAJ7BFR0_CEPCN</name>
<dbReference type="GO" id="GO:0000139">
    <property type="term" value="C:Golgi membrane"/>
    <property type="evidence" value="ECO:0007669"/>
    <property type="project" value="TreeGrafter"/>
</dbReference>
<feature type="region of interest" description="Disordered" evidence="4">
    <location>
        <begin position="1370"/>
        <end position="1457"/>
    </location>
</feature>
<evidence type="ECO:0000256" key="3">
    <source>
        <dbReference type="ARBA" id="ARBA00029879"/>
    </source>
</evidence>
<comment type="subcellular location">
    <subcellularLocation>
        <location evidence="1">Membrane</location>
    </subcellularLocation>
</comment>
<dbReference type="PANTHER" id="PTHR22746">
    <property type="entry name" value="RAB6A-GEF COMPLEX PARTNER PROTEIN 1"/>
    <property type="match status" value="1"/>
</dbReference>
<sequence>MFFPIGWPRVLNSTDPENIRAIVCNRDKKLFAILTTDALAIWFCKPCVPIVFNRRNADSLRKHGDNTLVQWRPDSSMLVVTTTDSYLLFYRLFDGGAEGHSLYEQKDSPVSSLRRDSAELFIKEIIPTLFLSFEKSVWIDGGISSLVCIRDELMIATKTSHVVRHKWDGLANRDYSLDLRRIPFSVDQQVSTTALPIAENNVYVADIEYSPPIGGFAVVLNNGKAAFLTAESLKFDPNQVQGIWARDLEDATCAAVNHKYRLIAFGRQNSEGAVYYVDESTGSLEVSHTLSLSSKDYPGRPGSVRCLRWTPDSCAIALAWEGGGFAIWSVFGALLLCTLKWDYGLRTDLIRDNPLHIHTMEWSAEGYQLWMLQESGSSSTIEENGNNNGISCKRRSLIQMDFVKSPLTVNPCMSHHGNLYLQGEDRLYLNLGGGVSTNVYGFHQVNDLPLDISNQPLASTKQWLVVTIPSAYSGCNWPIRYTAIDNEGISIAVAGRTGLAHYSLLSRKWKLFGNETQERDFIVTGGLLWHRGYLIAGSYSLLEDKDQIRIYPRDTRLDNSYVKNFRMPSQVLLLNTLKEKLLSFCANGQISIYDMTVEGVEGSGAIELTRIQTVDISGLCVHPACVVSATLTTIRAETAGSHPHPESLLLNVSGRLLMVQREHGNPDNPDVLYTCSTPTVLASCVENVWVPWRSRRDKPHLTEALWLFCGAHGMRVWLPLFPRNHQDKAHTFMSKRIMLPFHLRIYPLAILFEDAILLGAENDTVLYTSDTHSPFSLPFSLLELTSQVYLHQILRQLIRRNLGYHAWEIARSCSALSYFPHSLELLLHEVLEEEATSKEPIPDAQLPSVVEFIREFPGVWARAVVQCARKTEIALWPYLFSVAGSPKKLLQDCLQRQQLDTAASYLIILQNLEPSSVSRQHATLLLDAALEQGRWELSKDLVRFLRAIDPNDVESPRTSWGGTGKLGGPPQTPPVSPHEDDLSLVLGTMQVSRSRSYSTTINPKSQSETSSKDASGSSMLEKTRNVVMRRKKSVPVVAKTEKTSESKEGSAEEFFIDVILQRHARRLLSARRLADLGRFAARLDFHLVTWLARERDRAAKIDDYVVALKAVHEDFAVPYPTLFRRMSTISLQSTKSVSFDNPEEEDTGAVPTLANTLISPNIAVDLPDSGYTSLPSGRPPYTSLVSPVASLETQFPAVEAKLTPHMFQDASSVLSDSTTVWRDDVESRIGTGVTSRGCWASPEPMLEPNIDTPIASTSLSSSLGANSGSVSRAEVQLRYLLQLFLEGGCLGWAAVLAIILRDVPALARTARAAHAPMQTLDSIINLRDGLMGLVKWSDRECLGYNPFLVGKPIQSQVSLLSRLVLTKHQQQKLEDVPRENSTTPSPSPAPSSGSNPRGNISRSRHSSISHTSTTAPLEEERSHESSLSNDEPGFRGSYSNLPSGAENRAPQSDCIIS</sequence>
<dbReference type="InterPro" id="IPR036322">
    <property type="entry name" value="WD40_repeat_dom_sf"/>
</dbReference>